<dbReference type="RefSeq" id="WP_379033517.1">
    <property type="nucleotide sequence ID" value="NZ_JBHTLN010000001.1"/>
</dbReference>
<evidence type="ECO:0000313" key="4">
    <source>
        <dbReference type="EMBL" id="MFD1122701.1"/>
    </source>
</evidence>
<keyword evidence="5" id="KW-1185">Reference proteome</keyword>
<reference evidence="5" key="1">
    <citation type="journal article" date="2019" name="Int. J. Syst. Evol. Microbiol.">
        <title>The Global Catalogue of Microorganisms (GCM) 10K type strain sequencing project: providing services to taxonomists for standard genome sequencing and annotation.</title>
        <authorList>
            <consortium name="The Broad Institute Genomics Platform"/>
            <consortium name="The Broad Institute Genome Sequencing Center for Infectious Disease"/>
            <person name="Wu L."/>
            <person name="Ma J."/>
        </authorList>
    </citation>
    <scope>NUCLEOTIDE SEQUENCE [LARGE SCALE GENOMIC DNA]</scope>
    <source>
        <strain evidence="5">CCUG 58411</strain>
    </source>
</reference>
<evidence type="ECO:0000259" key="3">
    <source>
        <dbReference type="PROSITE" id="PS50110"/>
    </source>
</evidence>
<keyword evidence="1 2" id="KW-0597">Phosphoprotein</keyword>
<dbReference type="Pfam" id="PF00072">
    <property type="entry name" value="Response_reg"/>
    <property type="match status" value="1"/>
</dbReference>
<organism evidence="4 5">
    <name type="scientific">Methylophilus flavus</name>
    <dbReference type="NCBI Taxonomy" id="640084"/>
    <lineage>
        <taxon>Bacteria</taxon>
        <taxon>Pseudomonadati</taxon>
        <taxon>Pseudomonadota</taxon>
        <taxon>Betaproteobacteria</taxon>
        <taxon>Nitrosomonadales</taxon>
        <taxon>Methylophilaceae</taxon>
        <taxon>Methylophilus</taxon>
    </lineage>
</organism>
<accession>A0ABW3PGE9</accession>
<dbReference type="EMBL" id="JBHTLN010000001">
    <property type="protein sequence ID" value="MFD1122701.1"/>
    <property type="molecule type" value="Genomic_DNA"/>
</dbReference>
<dbReference type="PANTHER" id="PTHR44591">
    <property type="entry name" value="STRESS RESPONSE REGULATOR PROTEIN 1"/>
    <property type="match status" value="1"/>
</dbReference>
<comment type="caution">
    <text evidence="4">The sequence shown here is derived from an EMBL/GenBank/DDBJ whole genome shotgun (WGS) entry which is preliminary data.</text>
</comment>
<feature type="modified residue" description="4-aspartylphosphate" evidence="2">
    <location>
        <position position="52"/>
    </location>
</feature>
<dbReference type="InterPro" id="IPR001789">
    <property type="entry name" value="Sig_transdc_resp-reg_receiver"/>
</dbReference>
<sequence length="118" mass="12946">MKILVVEDDLDTREILTELLEMHGHDISTASEAQQALASIRKQADFDLLITDVNLPGMSGIELAQAANSLLPAIAIMICSGYGEQQFGALPFPVTWIQKPLEMDSFLQAIERFSGVNQ</sequence>
<dbReference type="SUPFAM" id="SSF52172">
    <property type="entry name" value="CheY-like"/>
    <property type="match status" value="1"/>
</dbReference>
<dbReference type="InterPro" id="IPR011006">
    <property type="entry name" value="CheY-like_superfamily"/>
</dbReference>
<feature type="domain" description="Response regulatory" evidence="3">
    <location>
        <begin position="2"/>
        <end position="114"/>
    </location>
</feature>
<dbReference type="Gene3D" id="3.40.50.2300">
    <property type="match status" value="1"/>
</dbReference>
<dbReference type="CDD" id="cd00156">
    <property type="entry name" value="REC"/>
    <property type="match status" value="1"/>
</dbReference>
<dbReference type="PANTHER" id="PTHR44591:SF3">
    <property type="entry name" value="RESPONSE REGULATORY DOMAIN-CONTAINING PROTEIN"/>
    <property type="match status" value="1"/>
</dbReference>
<proteinExistence type="predicted"/>
<dbReference type="SMART" id="SM00448">
    <property type="entry name" value="REC"/>
    <property type="match status" value="1"/>
</dbReference>
<evidence type="ECO:0000313" key="5">
    <source>
        <dbReference type="Proteomes" id="UP001597206"/>
    </source>
</evidence>
<dbReference type="PROSITE" id="PS50110">
    <property type="entry name" value="RESPONSE_REGULATORY"/>
    <property type="match status" value="1"/>
</dbReference>
<gene>
    <name evidence="4" type="ORF">ACFQ2T_09325</name>
</gene>
<protein>
    <submittedName>
        <fullName evidence="4">Response regulator</fullName>
    </submittedName>
</protein>
<evidence type="ECO:0000256" key="1">
    <source>
        <dbReference type="ARBA" id="ARBA00022553"/>
    </source>
</evidence>
<name>A0ABW3PGE9_9PROT</name>
<dbReference type="InterPro" id="IPR050595">
    <property type="entry name" value="Bact_response_regulator"/>
</dbReference>
<evidence type="ECO:0000256" key="2">
    <source>
        <dbReference type="PROSITE-ProRule" id="PRU00169"/>
    </source>
</evidence>
<dbReference type="Proteomes" id="UP001597206">
    <property type="component" value="Unassembled WGS sequence"/>
</dbReference>